<evidence type="ECO:0000313" key="2">
    <source>
        <dbReference type="WBParaSite" id="scf7180000421636.g7436"/>
    </source>
</evidence>
<sequence length="259" mass="30063">MCAHLFGQKSDWSSHLCDNKYLQNDEEKEPLEIQVDLEEQFPTSGSFIPSYSKLDFLNKTNCESTTMFASVCTKCFETNFASRSEFHEHLFNEMDTNVNKIKIKSSFLLISNILSCKIVAKKNTDIELSGEFLMLPVDYGHRKLSFKDVIKVEFMDNSEQKGAGLAIHVNGFMMAQLRQFYAEERSKTLDLRRFIPPIKLDQPSQHIPTISRMKNYQWVVNDELQTFIKADPKKLNKSIDTIQEQPNYLIQQRPITPPY</sequence>
<organism evidence="1 2">
    <name type="scientific">Meloidogyne floridensis</name>
    <dbReference type="NCBI Taxonomy" id="298350"/>
    <lineage>
        <taxon>Eukaryota</taxon>
        <taxon>Metazoa</taxon>
        <taxon>Ecdysozoa</taxon>
        <taxon>Nematoda</taxon>
        <taxon>Chromadorea</taxon>
        <taxon>Rhabditida</taxon>
        <taxon>Tylenchina</taxon>
        <taxon>Tylenchomorpha</taxon>
        <taxon>Tylenchoidea</taxon>
        <taxon>Meloidogynidae</taxon>
        <taxon>Meloidogyninae</taxon>
        <taxon>Meloidogyne</taxon>
    </lineage>
</organism>
<accession>A0A915NTV9</accession>
<dbReference type="Proteomes" id="UP000887560">
    <property type="component" value="Unplaced"/>
</dbReference>
<dbReference type="AlphaFoldDB" id="A0A915NTV9"/>
<dbReference type="WBParaSite" id="scf7180000421636.g7436">
    <property type="protein sequence ID" value="scf7180000421636.g7436"/>
    <property type="gene ID" value="scf7180000421636.g7436"/>
</dbReference>
<evidence type="ECO:0000313" key="1">
    <source>
        <dbReference type="Proteomes" id="UP000887560"/>
    </source>
</evidence>
<name>A0A915NTV9_9BILA</name>
<proteinExistence type="predicted"/>
<reference evidence="2" key="1">
    <citation type="submission" date="2022-11" db="UniProtKB">
        <authorList>
            <consortium name="WormBaseParasite"/>
        </authorList>
    </citation>
    <scope>IDENTIFICATION</scope>
</reference>
<keyword evidence="1" id="KW-1185">Reference proteome</keyword>
<protein>
    <submittedName>
        <fullName evidence="2">Uncharacterized protein</fullName>
    </submittedName>
</protein>